<keyword evidence="4" id="KW-0833">Ubl conjugation pathway</keyword>
<evidence type="ECO:0000256" key="1">
    <source>
        <dbReference type="ARBA" id="ARBA00004906"/>
    </source>
</evidence>
<dbReference type="GO" id="GO:0008270">
    <property type="term" value="F:zinc ion binding"/>
    <property type="evidence" value="ECO:0007669"/>
    <property type="project" value="UniProtKB-KW"/>
</dbReference>
<feature type="domain" description="RING-type" evidence="7">
    <location>
        <begin position="32"/>
        <end position="110"/>
    </location>
</feature>
<accession>A0AAD4FH40</accession>
<name>A0AAD4FH40_9PLEO</name>
<dbReference type="Proteomes" id="UP001199106">
    <property type="component" value="Unassembled WGS sequence"/>
</dbReference>
<dbReference type="EMBL" id="JAANER010000005">
    <property type="protein sequence ID" value="KAG9189893.1"/>
    <property type="molecule type" value="Genomic_DNA"/>
</dbReference>
<dbReference type="InterPro" id="IPR001841">
    <property type="entry name" value="Znf_RING"/>
</dbReference>
<dbReference type="AlphaFoldDB" id="A0AAD4FH40"/>
<protein>
    <recommendedName>
        <fullName evidence="7">RING-type domain-containing protein</fullName>
    </recommendedName>
</protein>
<gene>
    <name evidence="8" type="ORF">G6011_06761</name>
</gene>
<dbReference type="GO" id="GO:0061630">
    <property type="term" value="F:ubiquitin protein ligase activity"/>
    <property type="evidence" value="ECO:0007669"/>
    <property type="project" value="TreeGrafter"/>
</dbReference>
<comment type="caution">
    <text evidence="8">The sequence shown here is derived from an EMBL/GenBank/DDBJ whole genome shotgun (WGS) entry which is preliminary data.</text>
</comment>
<dbReference type="GO" id="GO:0016567">
    <property type="term" value="P:protein ubiquitination"/>
    <property type="evidence" value="ECO:0007669"/>
    <property type="project" value="TreeGrafter"/>
</dbReference>
<dbReference type="PANTHER" id="PTHR45969:SF69">
    <property type="entry name" value="FINGER DOMAIN PROTEIN, PUTATIVE (AFU_ORTHOLOGUE AFUA_3G12190)-RELATED"/>
    <property type="match status" value="1"/>
</dbReference>
<sequence>MSTTNPKPSKSYTEFMSYTLLPVENPPTDANCGICRLHFLASETLDSLDHLHDTTSQCRVLAAATIDEATHDIAVQTRNCNHLFHKDCIYKWITGDIAAPYNQRSCPLCRTELIRYGLCARTTQLMFETQAAPIAVNQISWSYDASHERFSSLQEVEADIAAALEDFRHSSADLSQSTRNALFKSLHRVLDKPRTLLLVPETEYSYLEQLLLDGYHITDTVSIWYAYLLSLARNSFIAVSALLGTRLEPVLQHLYDIESALLYLFSDVHAAGDAEGEQVHAGMEEVFGVEGYEEVPVEVKEGSAYEDETGLKIQGAEIQGDWLMGFLWGVWGRAGVVGGGKGE</sequence>
<dbReference type="InterPro" id="IPR013083">
    <property type="entry name" value="Znf_RING/FYVE/PHD"/>
</dbReference>
<keyword evidence="2" id="KW-0479">Metal-binding</keyword>
<dbReference type="PANTHER" id="PTHR45969">
    <property type="entry name" value="RING ZINC FINGER PROTEIN-RELATED"/>
    <property type="match status" value="1"/>
</dbReference>
<evidence type="ECO:0000256" key="3">
    <source>
        <dbReference type="ARBA" id="ARBA00022771"/>
    </source>
</evidence>
<evidence type="ECO:0000313" key="9">
    <source>
        <dbReference type="Proteomes" id="UP001199106"/>
    </source>
</evidence>
<keyword evidence="3 6" id="KW-0863">Zinc-finger</keyword>
<dbReference type="Gene3D" id="3.30.40.10">
    <property type="entry name" value="Zinc/RING finger domain, C3HC4 (zinc finger)"/>
    <property type="match status" value="1"/>
</dbReference>
<comment type="pathway">
    <text evidence="1">Protein modification; protein ubiquitination.</text>
</comment>
<keyword evidence="9" id="KW-1185">Reference proteome</keyword>
<dbReference type="SUPFAM" id="SSF57850">
    <property type="entry name" value="RING/U-box"/>
    <property type="match status" value="1"/>
</dbReference>
<dbReference type="InterPro" id="IPR024766">
    <property type="entry name" value="Znf_RING_H2"/>
</dbReference>
<evidence type="ECO:0000256" key="4">
    <source>
        <dbReference type="ARBA" id="ARBA00022786"/>
    </source>
</evidence>
<evidence type="ECO:0000256" key="2">
    <source>
        <dbReference type="ARBA" id="ARBA00022723"/>
    </source>
</evidence>
<keyword evidence="5" id="KW-0862">Zinc</keyword>
<evidence type="ECO:0000313" key="8">
    <source>
        <dbReference type="EMBL" id="KAG9189893.1"/>
    </source>
</evidence>
<evidence type="ECO:0000259" key="7">
    <source>
        <dbReference type="PROSITE" id="PS50089"/>
    </source>
</evidence>
<evidence type="ECO:0000256" key="6">
    <source>
        <dbReference type="PROSITE-ProRule" id="PRU00175"/>
    </source>
</evidence>
<evidence type="ECO:0000256" key="5">
    <source>
        <dbReference type="ARBA" id="ARBA00022833"/>
    </source>
</evidence>
<dbReference type="GO" id="GO:0051603">
    <property type="term" value="P:proteolysis involved in protein catabolic process"/>
    <property type="evidence" value="ECO:0007669"/>
    <property type="project" value="UniProtKB-ARBA"/>
</dbReference>
<reference evidence="8" key="1">
    <citation type="submission" date="2021-07" db="EMBL/GenBank/DDBJ databases">
        <title>Genome Resource of American Ginseng Black Spot Pathogen Alternaria panax.</title>
        <authorList>
            <person name="Qiu C."/>
            <person name="Wang W."/>
            <person name="Liu Z."/>
        </authorList>
    </citation>
    <scope>NUCLEOTIDE SEQUENCE</scope>
    <source>
        <strain evidence="8">BNCC115425</strain>
    </source>
</reference>
<organism evidence="8 9">
    <name type="scientific">Alternaria panax</name>
    <dbReference type="NCBI Taxonomy" id="48097"/>
    <lineage>
        <taxon>Eukaryota</taxon>
        <taxon>Fungi</taxon>
        <taxon>Dikarya</taxon>
        <taxon>Ascomycota</taxon>
        <taxon>Pezizomycotina</taxon>
        <taxon>Dothideomycetes</taxon>
        <taxon>Pleosporomycetidae</taxon>
        <taxon>Pleosporales</taxon>
        <taxon>Pleosporineae</taxon>
        <taxon>Pleosporaceae</taxon>
        <taxon>Alternaria</taxon>
        <taxon>Alternaria sect. Panax</taxon>
    </lineage>
</organism>
<dbReference type="Pfam" id="PF12678">
    <property type="entry name" value="zf-rbx1"/>
    <property type="match status" value="1"/>
</dbReference>
<proteinExistence type="predicted"/>
<dbReference type="PROSITE" id="PS50089">
    <property type="entry name" value="ZF_RING_2"/>
    <property type="match status" value="1"/>
</dbReference>